<protein>
    <submittedName>
        <fullName evidence="2">Uncharacterized protein</fullName>
    </submittedName>
</protein>
<feature type="compositionally biased region" description="Polar residues" evidence="1">
    <location>
        <begin position="14"/>
        <end position="24"/>
    </location>
</feature>
<dbReference type="Proteomes" id="UP000499080">
    <property type="component" value="Unassembled WGS sequence"/>
</dbReference>
<organism evidence="2 3">
    <name type="scientific">Araneus ventricosus</name>
    <name type="common">Orbweaver spider</name>
    <name type="synonym">Epeira ventricosa</name>
    <dbReference type="NCBI Taxonomy" id="182803"/>
    <lineage>
        <taxon>Eukaryota</taxon>
        <taxon>Metazoa</taxon>
        <taxon>Ecdysozoa</taxon>
        <taxon>Arthropoda</taxon>
        <taxon>Chelicerata</taxon>
        <taxon>Arachnida</taxon>
        <taxon>Araneae</taxon>
        <taxon>Araneomorphae</taxon>
        <taxon>Entelegynae</taxon>
        <taxon>Araneoidea</taxon>
        <taxon>Araneidae</taxon>
        <taxon>Araneus</taxon>
    </lineage>
</organism>
<name>A0A4Y2TM64_ARAVE</name>
<sequence>MSDGSFTPERIRRSGSSKGTTGLESDQKERWRSSLRTRIPRSGSNSPYGNGLPVRIGTRTRLADPDSSFGFGLGLPVRIRTPRSDTDSSFQSERQVLWVGGRRT</sequence>
<proteinExistence type="predicted"/>
<dbReference type="EMBL" id="BGPR01028993">
    <property type="protein sequence ID" value="GBO00507.1"/>
    <property type="molecule type" value="Genomic_DNA"/>
</dbReference>
<reference evidence="2 3" key="1">
    <citation type="journal article" date="2019" name="Sci. Rep.">
        <title>Orb-weaving spider Araneus ventricosus genome elucidates the spidroin gene catalogue.</title>
        <authorList>
            <person name="Kono N."/>
            <person name="Nakamura H."/>
            <person name="Ohtoshi R."/>
            <person name="Moran D.A.P."/>
            <person name="Shinohara A."/>
            <person name="Yoshida Y."/>
            <person name="Fujiwara M."/>
            <person name="Mori M."/>
            <person name="Tomita M."/>
            <person name="Arakawa K."/>
        </authorList>
    </citation>
    <scope>NUCLEOTIDE SEQUENCE [LARGE SCALE GENOMIC DNA]</scope>
</reference>
<gene>
    <name evidence="2" type="ORF">AVEN_4393_1</name>
</gene>
<evidence type="ECO:0000313" key="3">
    <source>
        <dbReference type="Proteomes" id="UP000499080"/>
    </source>
</evidence>
<keyword evidence="3" id="KW-1185">Reference proteome</keyword>
<feature type="region of interest" description="Disordered" evidence="1">
    <location>
        <begin position="1"/>
        <end position="104"/>
    </location>
</feature>
<dbReference type="AlphaFoldDB" id="A0A4Y2TM64"/>
<comment type="caution">
    <text evidence="2">The sequence shown here is derived from an EMBL/GenBank/DDBJ whole genome shotgun (WGS) entry which is preliminary data.</text>
</comment>
<accession>A0A4Y2TM64</accession>
<evidence type="ECO:0000313" key="2">
    <source>
        <dbReference type="EMBL" id="GBO00507.1"/>
    </source>
</evidence>
<evidence type="ECO:0000256" key="1">
    <source>
        <dbReference type="SAM" id="MobiDB-lite"/>
    </source>
</evidence>